<dbReference type="PANTHER" id="PTHR43689">
    <property type="entry name" value="HYDROLASE"/>
    <property type="match status" value="1"/>
</dbReference>
<dbReference type="SUPFAM" id="SSF53474">
    <property type="entry name" value="alpha/beta-Hydrolases"/>
    <property type="match status" value="1"/>
</dbReference>
<dbReference type="InterPro" id="IPR029058">
    <property type="entry name" value="AB_hydrolase_fold"/>
</dbReference>
<evidence type="ECO:0000313" key="4">
    <source>
        <dbReference type="EMBL" id="BAG18344.1"/>
    </source>
</evidence>
<name>B1VWL8_STRGG</name>
<accession>B1VWL8</accession>
<evidence type="ECO:0000256" key="1">
    <source>
        <dbReference type="SAM" id="MobiDB-lite"/>
    </source>
</evidence>
<dbReference type="EMBL" id="AP009493">
    <property type="protein sequence ID" value="BAG18344.1"/>
    <property type="molecule type" value="Genomic_DNA"/>
</dbReference>
<keyword evidence="2" id="KW-1133">Transmembrane helix</keyword>
<feature type="transmembrane region" description="Helical" evidence="2">
    <location>
        <begin position="258"/>
        <end position="285"/>
    </location>
</feature>
<feature type="region of interest" description="Disordered" evidence="1">
    <location>
        <begin position="629"/>
        <end position="649"/>
    </location>
</feature>
<keyword evidence="2" id="KW-0472">Membrane</keyword>
<dbReference type="InterPro" id="IPR000073">
    <property type="entry name" value="AB_hydrolase_1"/>
</dbReference>
<dbReference type="GO" id="GO:0003824">
    <property type="term" value="F:catalytic activity"/>
    <property type="evidence" value="ECO:0007669"/>
    <property type="project" value="UniProtKB-ARBA"/>
</dbReference>
<dbReference type="Gene3D" id="3.40.50.1820">
    <property type="entry name" value="alpha/beta hydrolase"/>
    <property type="match status" value="1"/>
</dbReference>
<protein>
    <recommendedName>
        <fullName evidence="3">AB hydrolase-1 domain-containing protein</fullName>
    </recommendedName>
</protein>
<feature type="transmembrane region" description="Helical" evidence="2">
    <location>
        <begin position="229"/>
        <end position="246"/>
    </location>
</feature>
<evidence type="ECO:0000259" key="3">
    <source>
        <dbReference type="Pfam" id="PF12697"/>
    </source>
</evidence>
<gene>
    <name evidence="4" type="ordered locus">SGR_1515</name>
</gene>
<dbReference type="PANTHER" id="PTHR43689:SF8">
    <property type="entry name" value="ALPHA_BETA-HYDROLASES SUPERFAMILY PROTEIN"/>
    <property type="match status" value="1"/>
</dbReference>
<dbReference type="KEGG" id="sgr:SGR_1515"/>
<dbReference type="ESTHER" id="strgg-b1vwl8">
    <property type="family name" value="6_AlphaBeta_hydrolase"/>
</dbReference>
<proteinExistence type="predicted"/>
<keyword evidence="2" id="KW-0812">Transmembrane</keyword>
<reference evidence="5" key="1">
    <citation type="journal article" date="2008" name="J. Bacteriol.">
        <title>Genome sequence of the streptomycin-producing microorganism Streptomyces griseus IFO 13350.</title>
        <authorList>
            <person name="Ohnishi Y."/>
            <person name="Ishikawa J."/>
            <person name="Hara H."/>
            <person name="Suzuki H."/>
            <person name="Ikenoya M."/>
            <person name="Ikeda H."/>
            <person name="Yamashita A."/>
            <person name="Hattori M."/>
            <person name="Horinouchi S."/>
        </authorList>
    </citation>
    <scope>NUCLEOTIDE SEQUENCE [LARGE SCALE GENOMIC DNA]</scope>
    <source>
        <strain evidence="5">JCM 4626 / NBRC 13350</strain>
    </source>
</reference>
<dbReference type="HOGENOM" id="CLU_480527_0_0_11"/>
<dbReference type="eggNOG" id="COG0400">
    <property type="taxonomic scope" value="Bacteria"/>
</dbReference>
<dbReference type="Proteomes" id="UP000001685">
    <property type="component" value="Chromosome"/>
</dbReference>
<feature type="compositionally biased region" description="Polar residues" evidence="1">
    <location>
        <begin position="636"/>
        <end position="649"/>
    </location>
</feature>
<feature type="domain" description="AB hydrolase-1" evidence="3">
    <location>
        <begin position="364"/>
        <end position="608"/>
    </location>
</feature>
<evidence type="ECO:0000313" key="5">
    <source>
        <dbReference type="Proteomes" id="UP000001685"/>
    </source>
</evidence>
<sequence>MPSRLTRPSGPSRLRPTLRAVLSALQGPVPLSREQAMGATERLAATTSLLSSVEHLARRRDHRSSRMNDWAISRDAYARYGRPFRKLLDLASDERTNRALHVGRVAASAALMLPGNGRWRGAATLYLGVSGALLYPGERYGTDGSDQASTMVQTVTGLARLAPSSRTQDALIWYVALQGNLSYLISGWVKLLGPDWRSGAALAGVMRTRTYGHEGIWKLVHHHPRTTRALVYGVLSLECLFPVLYLKGGRLTRPVLSGAVLFHVANGYVMGLGRFLPAFAAMHPMVAYTSTPRSHPAVAGRDDTMPAAVALLAAGGAAVLGTIAVARRLRVTDAPHGGTVVTTRHGNELSVQSTLDRRSADPVVVFVHGLGACPAYFAWIARALVGGDRQWLMYNRAGYGPSRRRADGEYTLEESVDDLVDLIGAAVPEGRQVVLMGHSLGGEISRRAAVRLGSRVNSVVYVDSSHPGQLNRSAQQGATAPRIGEGLRTMAISLRLGFGVLMRAPEPVANLPEQVRDKVRTEFADSRVWTAAVREWKAVERDFPSFTGPLDALDTHALVLSAQRTVDRDPDHLLMHKDLADAHTEGRTVRNVVIESADHDGILTDPQYAAETLRHLLAFLADTAGREPESRLLNGAQPSGLSTASEEDR</sequence>
<feature type="transmembrane region" description="Helical" evidence="2">
    <location>
        <begin position="305"/>
        <end position="326"/>
    </location>
</feature>
<dbReference type="AlphaFoldDB" id="B1VWL8"/>
<evidence type="ECO:0000256" key="2">
    <source>
        <dbReference type="SAM" id="Phobius"/>
    </source>
</evidence>
<organism evidence="4 5">
    <name type="scientific">Streptomyces griseus subsp. griseus (strain JCM 4626 / CBS 651.72 / NBRC 13350 / KCC S-0626 / ISP 5235)</name>
    <dbReference type="NCBI Taxonomy" id="455632"/>
    <lineage>
        <taxon>Bacteria</taxon>
        <taxon>Bacillati</taxon>
        <taxon>Actinomycetota</taxon>
        <taxon>Actinomycetes</taxon>
        <taxon>Kitasatosporales</taxon>
        <taxon>Streptomycetaceae</taxon>
        <taxon>Streptomyces</taxon>
    </lineage>
</organism>
<dbReference type="Pfam" id="PF12697">
    <property type="entry name" value="Abhydrolase_6"/>
    <property type="match status" value="1"/>
</dbReference>